<accession>A0A2K1KNL2</accession>
<dbReference type="PROSITE" id="PS51840">
    <property type="entry name" value="C2_NT"/>
    <property type="match status" value="1"/>
</dbReference>
<dbReference type="FunCoup" id="A0A2K1KNL2">
    <property type="interactions" value="1751"/>
</dbReference>
<dbReference type="AlphaFoldDB" id="A0A2K1KNL2"/>
<dbReference type="InterPro" id="IPR039614">
    <property type="entry name" value="PMI1-like"/>
</dbReference>
<evidence type="ECO:0000259" key="2">
    <source>
        <dbReference type="PROSITE" id="PS51840"/>
    </source>
</evidence>
<feature type="region of interest" description="Disordered" evidence="1">
    <location>
        <begin position="571"/>
        <end position="608"/>
    </location>
</feature>
<dbReference type="InterPro" id="IPR019448">
    <property type="entry name" value="NT-C2"/>
</dbReference>
<gene>
    <name evidence="4" type="primary">LOC112281254</name>
    <name evidence="3" type="ORF">PHYPA_006253</name>
</gene>
<dbReference type="Proteomes" id="UP000006727">
    <property type="component" value="Chromosome 4"/>
</dbReference>
<keyword evidence="5" id="KW-1185">Reference proteome</keyword>
<sequence length="1203" mass="132410">MFLQPMSRQDDAGGQLLRELEALNQVLYSAGHQNGRSSRKETPSSPYLGSVPSPRRLQEPKSPLLGSRFFQPPSPHLGGRAYQAPPFPYLGSRRDSQVEESPSSNATSYGSPRGRDILLDDQPSSPYLGGRKGGVQAPSPYLGGLDGPQNEPRSPVIISLNGNNGLSFGRSGSRRDGSGKPPLPEPVSPFISARRSVDSAPSPRTQFLRLSEDNPSRSPLSTGGQFAHGLSSPVLRARRSEDSPRMGSRAQEPQSRLGRIEETGRSYYERERGLDQLSRGNGPLSPRTGLPRALDDSPTAVSSFGSLDITEFNLSPAASGIRSPHQRPPLHSRISPLSQSEDLSNMIEVYRLDGGRESIGDRGLQPWHSLGSEKFLPEVSNFPVWLEDNVQFSRQLVASKEKKGLWNWKPFRAIAHIGHQRFNCMFTVHVHGIQGLPAVMNGLRLSVSWKRKDLHTQTIPARVFQGLAEFEETLFLKSVVYGTKDGHKGVKFEPRNFDLAVVAPDIDEHVLGKHRLDLSRLLPKSSEGGDEEDDRSWTTSFKLAGKAKGGVLVVTFGCQLLNKNSEPTNNLSSARFSDSPMVKPMRSYNSLPTSPKESSRGGRPLELIRSPYSPAMSELSNDAEYMKMEHLNLNDDYSPFGNDGGSGHHRFSFGKSSLKGQIRPSFEFQGSPKKLFDDLPATHEAGENLTITSTEAFYETTWDENEASTNKSCEELYEEDDGSEFTVVCQGHEISSIVDTAAPVLEYDDPNAENDNVIGLPDGDTDAEVAMDVTEPQLGVELSEAGEVSSTDIDSKTELSDLGDAVSKPIAPQALESDSDNKALLMVDDADVKFEDRSEGSAIEKEVVNSAKHQEQHGSIVDVPEDKGSGFEEDSEVATDSLSVAAPASNADDVNRRNDFSLDGKAEAEEEDDTSVIFADNKDEENTVVMDFVERNVEVEEMTMKMAVAESHEVDKEMTPNVVDYMNSSVKETKPLTATWLQVKTKQEFDDDYDLVAGEFLSLLRDDVSSVAATSQSGEDSPRALLLQQFEQEALIEGGLDFNFHLPEYAKFRVEGAQEKSPLVSDDMDIPDWDDEYDDEFAAIMEIAEAELQKETQLLQSKARAKLLEDEETKFLMQEWGLNDNAFDRPEVTQDDSLAIVPVLPVPPSWNMLHSHGGGSFPHFEGGGANRQMLFQGPKLVEMFSEKDALGRMAVSGMQDLRL</sequence>
<feature type="compositionally biased region" description="Basic and acidic residues" evidence="1">
    <location>
        <begin position="258"/>
        <end position="274"/>
    </location>
</feature>
<dbReference type="PANTHER" id="PTHR33414">
    <property type="entry name" value="PROTEIN PLASTID MOVEMENT IMPAIRED 1-RELATED 1"/>
    <property type="match status" value="1"/>
</dbReference>
<dbReference type="Gramene" id="Pp3c4_15310V3.4">
    <property type="protein sequence ID" value="Pp3c4_15310V3.4"/>
    <property type="gene ID" value="Pp3c4_15310"/>
</dbReference>
<feature type="domain" description="C2 NT-type" evidence="2">
    <location>
        <begin position="414"/>
        <end position="560"/>
    </location>
</feature>
<dbReference type="Gramene" id="Pp3c4_15310V3.1">
    <property type="protein sequence ID" value="Pp3c4_15310V3.1"/>
    <property type="gene ID" value="Pp3c4_15310"/>
</dbReference>
<dbReference type="PaxDb" id="3218-PP1S13_405V6.1"/>
<dbReference type="Pfam" id="PF10358">
    <property type="entry name" value="NT-C2"/>
    <property type="match status" value="1"/>
</dbReference>
<evidence type="ECO:0000313" key="4">
    <source>
        <dbReference type="EnsemblPlants" id="Pp3c4_15310V3.1"/>
    </source>
</evidence>
<feature type="compositionally biased region" description="Polar residues" evidence="1">
    <location>
        <begin position="587"/>
        <end position="596"/>
    </location>
</feature>
<dbReference type="EMBL" id="ABEU02000004">
    <property type="protein sequence ID" value="PNR55356.1"/>
    <property type="molecule type" value="Genomic_DNA"/>
</dbReference>
<feature type="compositionally biased region" description="Low complexity" evidence="1">
    <location>
        <begin position="159"/>
        <end position="171"/>
    </location>
</feature>
<dbReference type="Gramene" id="Pp3c4_15310V3.3">
    <property type="protein sequence ID" value="Pp3c4_15310V3.3"/>
    <property type="gene ID" value="Pp3c4_15310"/>
</dbReference>
<evidence type="ECO:0000256" key="1">
    <source>
        <dbReference type="SAM" id="MobiDB-lite"/>
    </source>
</evidence>
<evidence type="ECO:0000313" key="3">
    <source>
        <dbReference type="EMBL" id="PNR55356.1"/>
    </source>
</evidence>
<dbReference type="RefSeq" id="XP_024373331.1">
    <property type="nucleotide sequence ID" value="XM_024517563.2"/>
</dbReference>
<feature type="compositionally biased region" description="Polar residues" evidence="1">
    <location>
        <begin position="99"/>
        <end position="110"/>
    </location>
</feature>
<reference evidence="3 5" key="2">
    <citation type="journal article" date="2018" name="Plant J.">
        <title>The Physcomitrella patens chromosome-scale assembly reveals moss genome structure and evolution.</title>
        <authorList>
            <person name="Lang D."/>
            <person name="Ullrich K.K."/>
            <person name="Murat F."/>
            <person name="Fuchs J."/>
            <person name="Jenkins J."/>
            <person name="Haas F.B."/>
            <person name="Piednoel M."/>
            <person name="Gundlach H."/>
            <person name="Van Bel M."/>
            <person name="Meyberg R."/>
            <person name="Vives C."/>
            <person name="Morata J."/>
            <person name="Symeonidi A."/>
            <person name="Hiss M."/>
            <person name="Muchero W."/>
            <person name="Kamisugi Y."/>
            <person name="Saleh O."/>
            <person name="Blanc G."/>
            <person name="Decker E.L."/>
            <person name="van Gessel N."/>
            <person name="Grimwood J."/>
            <person name="Hayes R.D."/>
            <person name="Graham S.W."/>
            <person name="Gunter L.E."/>
            <person name="McDaniel S.F."/>
            <person name="Hoernstein S.N.W."/>
            <person name="Larsson A."/>
            <person name="Li F.W."/>
            <person name="Perroud P.F."/>
            <person name="Phillips J."/>
            <person name="Ranjan P."/>
            <person name="Rokshar D.S."/>
            <person name="Rothfels C.J."/>
            <person name="Schneider L."/>
            <person name="Shu S."/>
            <person name="Stevenson D.W."/>
            <person name="Thummler F."/>
            <person name="Tillich M."/>
            <person name="Villarreal Aguilar J.C."/>
            <person name="Widiez T."/>
            <person name="Wong G.K."/>
            <person name="Wymore A."/>
            <person name="Zhang Y."/>
            <person name="Zimmer A.D."/>
            <person name="Quatrano R.S."/>
            <person name="Mayer K.F.X."/>
            <person name="Goodstein D."/>
            <person name="Casacuberta J.M."/>
            <person name="Vandepoele K."/>
            <person name="Reski R."/>
            <person name="Cuming A.C."/>
            <person name="Tuskan G.A."/>
            <person name="Maumus F."/>
            <person name="Salse J."/>
            <person name="Schmutz J."/>
            <person name="Rensing S.A."/>
        </authorList>
    </citation>
    <scope>NUCLEOTIDE SEQUENCE [LARGE SCALE GENOMIC DNA]</scope>
    <source>
        <strain evidence="4 5">cv. Gransden 2004</strain>
    </source>
</reference>
<protein>
    <recommendedName>
        <fullName evidence="2">C2 NT-type domain-containing protein</fullName>
    </recommendedName>
</protein>
<reference evidence="4" key="3">
    <citation type="submission" date="2020-12" db="UniProtKB">
        <authorList>
            <consortium name="EnsemblPlants"/>
        </authorList>
    </citation>
    <scope>IDENTIFICATION</scope>
</reference>
<dbReference type="PANTHER" id="PTHR33414:SF1">
    <property type="entry name" value="PROTEIN PLASTID MOVEMENT IMPAIRED 1-RELATED 1"/>
    <property type="match status" value="1"/>
</dbReference>
<dbReference type="EnsemblPlants" id="Pp3c4_15310V3.4">
    <property type="protein sequence ID" value="Pp3c4_15310V3.4"/>
    <property type="gene ID" value="Pp3c4_15310"/>
</dbReference>
<dbReference type="EnsemblPlants" id="Pp3c4_15310V3.1">
    <property type="protein sequence ID" value="Pp3c4_15310V3.1"/>
    <property type="gene ID" value="Pp3c4_15310"/>
</dbReference>
<feature type="region of interest" description="Disordered" evidence="1">
    <location>
        <begin position="318"/>
        <end position="338"/>
    </location>
</feature>
<name>A0A2K1KNL2_PHYPA</name>
<reference evidence="3 5" key="1">
    <citation type="journal article" date="2008" name="Science">
        <title>The Physcomitrella genome reveals evolutionary insights into the conquest of land by plants.</title>
        <authorList>
            <person name="Rensing S."/>
            <person name="Lang D."/>
            <person name="Zimmer A."/>
            <person name="Terry A."/>
            <person name="Salamov A."/>
            <person name="Shapiro H."/>
            <person name="Nishiyama T."/>
            <person name="Perroud P.-F."/>
            <person name="Lindquist E."/>
            <person name="Kamisugi Y."/>
            <person name="Tanahashi T."/>
            <person name="Sakakibara K."/>
            <person name="Fujita T."/>
            <person name="Oishi K."/>
            <person name="Shin-I T."/>
            <person name="Kuroki Y."/>
            <person name="Toyoda A."/>
            <person name="Suzuki Y."/>
            <person name="Hashimoto A."/>
            <person name="Yamaguchi K."/>
            <person name="Sugano A."/>
            <person name="Kohara Y."/>
            <person name="Fujiyama A."/>
            <person name="Anterola A."/>
            <person name="Aoki S."/>
            <person name="Ashton N."/>
            <person name="Barbazuk W.B."/>
            <person name="Barker E."/>
            <person name="Bennetzen J."/>
            <person name="Bezanilla M."/>
            <person name="Blankenship R."/>
            <person name="Cho S.H."/>
            <person name="Dutcher S."/>
            <person name="Estelle M."/>
            <person name="Fawcett J.A."/>
            <person name="Gundlach H."/>
            <person name="Hanada K."/>
            <person name="Heyl A."/>
            <person name="Hicks K.A."/>
            <person name="Hugh J."/>
            <person name="Lohr M."/>
            <person name="Mayer K."/>
            <person name="Melkozernov A."/>
            <person name="Murata T."/>
            <person name="Nelson D."/>
            <person name="Pils B."/>
            <person name="Prigge M."/>
            <person name="Reiss B."/>
            <person name="Renner T."/>
            <person name="Rombauts S."/>
            <person name="Rushton P."/>
            <person name="Sanderfoot A."/>
            <person name="Schween G."/>
            <person name="Shiu S.-H."/>
            <person name="Stueber K."/>
            <person name="Theodoulou F.L."/>
            <person name="Tu H."/>
            <person name="Van de Peer Y."/>
            <person name="Verrier P.J."/>
            <person name="Waters E."/>
            <person name="Wood A."/>
            <person name="Yang L."/>
            <person name="Cove D."/>
            <person name="Cuming A."/>
            <person name="Hasebe M."/>
            <person name="Lucas S."/>
            <person name="Mishler D.B."/>
            <person name="Reski R."/>
            <person name="Grigoriev I."/>
            <person name="Quatrano R.S."/>
            <person name="Boore J.L."/>
        </authorList>
    </citation>
    <scope>NUCLEOTIDE SEQUENCE [LARGE SCALE GENOMIC DNA]</scope>
    <source>
        <strain evidence="4 5">cv. Gransden 2004</strain>
    </source>
</reference>
<dbReference type="EnsemblPlants" id="Pp3c4_15310V3.2">
    <property type="protein sequence ID" value="Pp3c4_15310V3.2"/>
    <property type="gene ID" value="Pp3c4_15310"/>
</dbReference>
<dbReference type="EnsemblPlants" id="Pp3c4_15310V3.3">
    <property type="protein sequence ID" value="Pp3c4_15310V3.3"/>
    <property type="gene ID" value="Pp3c4_15310"/>
</dbReference>
<evidence type="ECO:0000313" key="5">
    <source>
        <dbReference type="Proteomes" id="UP000006727"/>
    </source>
</evidence>
<dbReference type="GeneID" id="112281254"/>
<dbReference type="KEGG" id="ppp:112281254"/>
<organism evidence="3">
    <name type="scientific">Physcomitrium patens</name>
    <name type="common">Spreading-leaved earth moss</name>
    <name type="synonym">Physcomitrella patens</name>
    <dbReference type="NCBI Taxonomy" id="3218"/>
    <lineage>
        <taxon>Eukaryota</taxon>
        <taxon>Viridiplantae</taxon>
        <taxon>Streptophyta</taxon>
        <taxon>Embryophyta</taxon>
        <taxon>Bryophyta</taxon>
        <taxon>Bryophytina</taxon>
        <taxon>Bryopsida</taxon>
        <taxon>Funariidae</taxon>
        <taxon>Funariales</taxon>
        <taxon>Funariaceae</taxon>
        <taxon>Physcomitrium</taxon>
    </lineage>
</organism>
<dbReference type="OrthoDB" id="1939186at2759"/>
<dbReference type="RefSeq" id="XP_073389573.1">
    <property type="nucleotide sequence ID" value="XM_073533472.1"/>
</dbReference>
<proteinExistence type="predicted"/>
<feature type="region of interest" description="Disordered" evidence="1">
    <location>
        <begin position="28"/>
        <end position="300"/>
    </location>
</feature>
<dbReference type="Gramene" id="Pp3c4_15310V3.2">
    <property type="protein sequence ID" value="Pp3c4_15310V3.2"/>
    <property type="gene ID" value="Pp3c4_15310"/>
</dbReference>
<feature type="region of interest" description="Disordered" evidence="1">
    <location>
        <begin position="849"/>
        <end position="898"/>
    </location>
</feature>
<dbReference type="RefSeq" id="XP_024373329.1">
    <property type="nucleotide sequence ID" value="XM_024517561.2"/>
</dbReference>